<protein>
    <submittedName>
        <fullName evidence="2">Uncharacterized protein</fullName>
    </submittedName>
</protein>
<name>A0A9K3D638_9EUKA</name>
<dbReference type="Proteomes" id="UP000265618">
    <property type="component" value="Unassembled WGS sequence"/>
</dbReference>
<dbReference type="AlphaFoldDB" id="A0A9K3D638"/>
<feature type="compositionally biased region" description="Basic and acidic residues" evidence="1">
    <location>
        <begin position="37"/>
        <end position="49"/>
    </location>
</feature>
<evidence type="ECO:0000313" key="2">
    <source>
        <dbReference type="EMBL" id="GIQ89829.1"/>
    </source>
</evidence>
<dbReference type="EMBL" id="BDIP01005477">
    <property type="protein sequence ID" value="GIQ89829.1"/>
    <property type="molecule type" value="Genomic_DNA"/>
</dbReference>
<comment type="caution">
    <text evidence="2">The sequence shown here is derived from an EMBL/GenBank/DDBJ whole genome shotgun (WGS) entry which is preliminary data.</text>
</comment>
<evidence type="ECO:0000256" key="1">
    <source>
        <dbReference type="SAM" id="MobiDB-lite"/>
    </source>
</evidence>
<feature type="compositionally biased region" description="Polar residues" evidence="1">
    <location>
        <begin position="63"/>
        <end position="81"/>
    </location>
</feature>
<accession>A0A9K3D638</accession>
<gene>
    <name evidence="2" type="ORF">KIPB_012413</name>
</gene>
<organism evidence="2 3">
    <name type="scientific">Kipferlia bialata</name>
    <dbReference type="NCBI Taxonomy" id="797122"/>
    <lineage>
        <taxon>Eukaryota</taxon>
        <taxon>Metamonada</taxon>
        <taxon>Carpediemonas-like organisms</taxon>
        <taxon>Kipferlia</taxon>
    </lineage>
</organism>
<feature type="region of interest" description="Disordered" evidence="1">
    <location>
        <begin position="34"/>
        <end position="81"/>
    </location>
</feature>
<keyword evidence="3" id="KW-1185">Reference proteome</keyword>
<proteinExistence type="predicted"/>
<sequence>MPSGTITIPPTLGVRYRHSTANVIRNITPKQLSAAIHDTDKRERERDEVEAPALNTTRRYKHVTSSGYGTPTYQPETIMSPSSVRVQVAKRRTQAQGALSTEAKLESERRALVLDEASLTQAEALVAESDEMSQAVAEVALGIRDQ</sequence>
<feature type="non-terminal residue" evidence="2">
    <location>
        <position position="1"/>
    </location>
</feature>
<evidence type="ECO:0000313" key="3">
    <source>
        <dbReference type="Proteomes" id="UP000265618"/>
    </source>
</evidence>
<reference evidence="2 3" key="1">
    <citation type="journal article" date="2018" name="PLoS ONE">
        <title>The draft genome of Kipferlia bialata reveals reductive genome evolution in fornicate parasites.</title>
        <authorList>
            <person name="Tanifuji G."/>
            <person name="Takabayashi S."/>
            <person name="Kume K."/>
            <person name="Takagi M."/>
            <person name="Nakayama T."/>
            <person name="Kamikawa R."/>
            <person name="Inagaki Y."/>
            <person name="Hashimoto T."/>
        </authorList>
    </citation>
    <scope>NUCLEOTIDE SEQUENCE [LARGE SCALE GENOMIC DNA]</scope>
    <source>
        <strain evidence="2">NY0173</strain>
    </source>
</reference>